<dbReference type="CDD" id="cd03293">
    <property type="entry name" value="ABC_NrtD_SsuB_transporters"/>
    <property type="match status" value="1"/>
</dbReference>
<dbReference type="PANTHER" id="PTHR42788:SF2">
    <property type="entry name" value="ABC TRANSPORTER ATP-BINDING PROTEIN"/>
    <property type="match status" value="1"/>
</dbReference>
<dbReference type="SMART" id="SM00382">
    <property type="entry name" value="AAA"/>
    <property type="match status" value="1"/>
</dbReference>
<dbReference type="InterPro" id="IPR017871">
    <property type="entry name" value="ABC_transporter-like_CS"/>
</dbReference>
<dbReference type="InterPro" id="IPR027417">
    <property type="entry name" value="P-loop_NTPase"/>
</dbReference>
<accession>A0ABV8JEF8</accession>
<gene>
    <name evidence="5" type="ORF">ACFOUO_05155</name>
</gene>
<evidence type="ECO:0000256" key="2">
    <source>
        <dbReference type="ARBA" id="ARBA00022741"/>
    </source>
</evidence>
<sequence>MVTKLQVEGLVQAYPSSEGERPVLDGVDLSVGEGEFVSLIGPSGCGKSTLFNAVSGLEYPKEGRILLDGQEITGEVGHVGYMMQRDALFPWRTVLENAILAAEVDRRSRREALARARELLPAFGLEGFGEEYPARLSGGMRQRAALLRTVMSEREVWLLDEPLGALDALTRERMQDWLLSIRERFPRTILFITHSIDEAVYLSDRILVLSPRPAQVRGEVEIPLPRKRFRTLEREETFLHCKEEVRQWL</sequence>
<dbReference type="GO" id="GO:0005524">
    <property type="term" value="F:ATP binding"/>
    <property type="evidence" value="ECO:0007669"/>
    <property type="project" value="UniProtKB-KW"/>
</dbReference>
<dbReference type="PANTHER" id="PTHR42788">
    <property type="entry name" value="TAURINE IMPORT ATP-BINDING PROTEIN-RELATED"/>
    <property type="match status" value="1"/>
</dbReference>
<dbReference type="RefSeq" id="WP_380702826.1">
    <property type="nucleotide sequence ID" value="NZ_JBHSAP010000007.1"/>
</dbReference>
<dbReference type="Gene3D" id="3.40.50.300">
    <property type="entry name" value="P-loop containing nucleotide triphosphate hydrolases"/>
    <property type="match status" value="1"/>
</dbReference>
<evidence type="ECO:0000259" key="4">
    <source>
        <dbReference type="PROSITE" id="PS50893"/>
    </source>
</evidence>
<dbReference type="EMBL" id="JBHSAP010000007">
    <property type="protein sequence ID" value="MFC4076195.1"/>
    <property type="molecule type" value="Genomic_DNA"/>
</dbReference>
<dbReference type="Proteomes" id="UP001595843">
    <property type="component" value="Unassembled WGS sequence"/>
</dbReference>
<comment type="caution">
    <text evidence="5">The sequence shown here is derived from an EMBL/GenBank/DDBJ whole genome shotgun (WGS) entry which is preliminary data.</text>
</comment>
<dbReference type="InterPro" id="IPR050166">
    <property type="entry name" value="ABC_transporter_ATP-bind"/>
</dbReference>
<dbReference type="InterPro" id="IPR003593">
    <property type="entry name" value="AAA+_ATPase"/>
</dbReference>
<evidence type="ECO:0000313" key="5">
    <source>
        <dbReference type="EMBL" id="MFC4076195.1"/>
    </source>
</evidence>
<evidence type="ECO:0000256" key="1">
    <source>
        <dbReference type="ARBA" id="ARBA00022448"/>
    </source>
</evidence>
<dbReference type="PROSITE" id="PS50893">
    <property type="entry name" value="ABC_TRANSPORTER_2"/>
    <property type="match status" value="1"/>
</dbReference>
<dbReference type="InterPro" id="IPR003439">
    <property type="entry name" value="ABC_transporter-like_ATP-bd"/>
</dbReference>
<keyword evidence="6" id="KW-1185">Reference proteome</keyword>
<feature type="domain" description="ABC transporter" evidence="4">
    <location>
        <begin position="5"/>
        <end position="236"/>
    </location>
</feature>
<dbReference type="SUPFAM" id="SSF52540">
    <property type="entry name" value="P-loop containing nucleoside triphosphate hydrolases"/>
    <property type="match status" value="1"/>
</dbReference>
<name>A0ABV8JEF8_9BACL</name>
<dbReference type="PROSITE" id="PS00211">
    <property type="entry name" value="ABC_TRANSPORTER_1"/>
    <property type="match status" value="1"/>
</dbReference>
<evidence type="ECO:0000313" key="6">
    <source>
        <dbReference type="Proteomes" id="UP001595843"/>
    </source>
</evidence>
<reference evidence="6" key="1">
    <citation type="journal article" date="2019" name="Int. J. Syst. Evol. Microbiol.">
        <title>The Global Catalogue of Microorganisms (GCM) 10K type strain sequencing project: providing services to taxonomists for standard genome sequencing and annotation.</title>
        <authorList>
            <consortium name="The Broad Institute Genomics Platform"/>
            <consortium name="The Broad Institute Genome Sequencing Center for Infectious Disease"/>
            <person name="Wu L."/>
            <person name="Ma J."/>
        </authorList>
    </citation>
    <scope>NUCLEOTIDE SEQUENCE [LARGE SCALE GENOMIC DNA]</scope>
    <source>
        <strain evidence="6">IBRC-M 10813</strain>
    </source>
</reference>
<evidence type="ECO:0000256" key="3">
    <source>
        <dbReference type="ARBA" id="ARBA00022840"/>
    </source>
</evidence>
<protein>
    <submittedName>
        <fullName evidence="5">ABC transporter ATP-binding protein</fullName>
    </submittedName>
</protein>
<keyword evidence="2" id="KW-0547">Nucleotide-binding</keyword>
<keyword evidence="3 5" id="KW-0067">ATP-binding</keyword>
<dbReference type="Pfam" id="PF00005">
    <property type="entry name" value="ABC_tran"/>
    <property type="match status" value="1"/>
</dbReference>
<proteinExistence type="predicted"/>
<organism evidence="5 6">
    <name type="scientific">Salinithrix halophila</name>
    <dbReference type="NCBI Taxonomy" id="1485204"/>
    <lineage>
        <taxon>Bacteria</taxon>
        <taxon>Bacillati</taxon>
        <taxon>Bacillota</taxon>
        <taxon>Bacilli</taxon>
        <taxon>Bacillales</taxon>
        <taxon>Thermoactinomycetaceae</taxon>
        <taxon>Salinithrix</taxon>
    </lineage>
</organism>
<keyword evidence="1" id="KW-0813">Transport</keyword>